<dbReference type="Proteomes" id="UP000540698">
    <property type="component" value="Unassembled WGS sequence"/>
</dbReference>
<comment type="caution">
    <text evidence="1">The sequence shown here is derived from an EMBL/GenBank/DDBJ whole genome shotgun (WGS) entry which is preliminary data.</text>
</comment>
<dbReference type="EMBL" id="JAAXOS010000008">
    <property type="protein sequence ID" value="NKY28127.1"/>
    <property type="molecule type" value="Genomic_DNA"/>
</dbReference>
<sequence length="170" mass="18366">MTIRRDDWLLLLDRGWKRASPWSEPPTEAVIGGWMMDEGGKAGPFQPNPAYLPGDEATPTDPTDALLRSIAAGNPVGEELPALIRDSVVEIVCDEQDKPIVDTAPDGVRCVLVATAEAQKVDVEPNRWWPVLGSELPSVVPSGIDILLNPGGPAPFRLAAEVLRNADRNQ</sequence>
<keyword evidence="2" id="KW-1185">Reference proteome</keyword>
<proteinExistence type="predicted"/>
<evidence type="ECO:0000313" key="2">
    <source>
        <dbReference type="Proteomes" id="UP000540698"/>
    </source>
</evidence>
<evidence type="ECO:0000313" key="1">
    <source>
        <dbReference type="EMBL" id="NKY28127.1"/>
    </source>
</evidence>
<reference evidence="1 2" key="1">
    <citation type="submission" date="2020-04" db="EMBL/GenBank/DDBJ databases">
        <title>MicrobeNet Type strains.</title>
        <authorList>
            <person name="Nicholson A.C."/>
        </authorList>
    </citation>
    <scope>NUCLEOTIDE SEQUENCE [LARGE SCALE GENOMIC DNA]</scope>
    <source>
        <strain evidence="1 2">DSM 44956</strain>
    </source>
</reference>
<gene>
    <name evidence="1" type="ORF">HGB38_18130</name>
</gene>
<protein>
    <submittedName>
        <fullName evidence="1">Type VII secretion system-associated protein</fullName>
    </submittedName>
</protein>
<dbReference type="NCBIfam" id="NF033532">
    <property type="entry name" value="lone7para_assoc"/>
    <property type="match status" value="1"/>
</dbReference>
<dbReference type="AlphaFoldDB" id="A0A7X6L5K4"/>
<name>A0A7X6L5K4_9NOCA</name>
<accession>A0A7X6L5K4</accession>
<dbReference type="RefSeq" id="WP_168434147.1">
    <property type="nucleotide sequence ID" value="NZ_JAAXOS010000008.1"/>
</dbReference>
<organism evidence="1 2">
    <name type="scientific">Nocardia gamkensis</name>
    <dbReference type="NCBI Taxonomy" id="352869"/>
    <lineage>
        <taxon>Bacteria</taxon>
        <taxon>Bacillati</taxon>
        <taxon>Actinomycetota</taxon>
        <taxon>Actinomycetes</taxon>
        <taxon>Mycobacteriales</taxon>
        <taxon>Nocardiaceae</taxon>
        <taxon>Nocardia</taxon>
    </lineage>
</organism>
<dbReference type="InterPro" id="IPR047659">
    <property type="entry name" value="T7SS_assoc"/>
</dbReference>